<evidence type="ECO:0000313" key="2">
    <source>
        <dbReference type="Proteomes" id="UP000005459"/>
    </source>
</evidence>
<name>F9UIS2_9GAMM</name>
<keyword evidence="2" id="KW-1185">Reference proteome</keyword>
<evidence type="ECO:0000313" key="1">
    <source>
        <dbReference type="EMBL" id="EGV15903.1"/>
    </source>
</evidence>
<proteinExistence type="predicted"/>
<reference evidence="1 2" key="1">
    <citation type="submission" date="2011-06" db="EMBL/GenBank/DDBJ databases">
        <title>The draft genome of Thiocapsa marina 5811.</title>
        <authorList>
            <consortium name="US DOE Joint Genome Institute (JGI-PGF)"/>
            <person name="Lucas S."/>
            <person name="Han J."/>
            <person name="Cheng J.-F."/>
            <person name="Goodwin L."/>
            <person name="Pitluck S."/>
            <person name="Peters L."/>
            <person name="Land M.L."/>
            <person name="Hauser L."/>
            <person name="Vogl K."/>
            <person name="Liu Z."/>
            <person name="Imhoff J."/>
            <person name="Thiel V."/>
            <person name="Frigaard N.-U."/>
            <person name="Bryant D."/>
            <person name="Woyke T.J."/>
        </authorList>
    </citation>
    <scope>NUCLEOTIDE SEQUENCE [LARGE SCALE GENOMIC DNA]</scope>
    <source>
        <strain evidence="1 2">5811</strain>
    </source>
</reference>
<dbReference type="RefSeq" id="WP_007195693.1">
    <property type="nucleotide sequence ID" value="NZ_AFWV01000032.1"/>
</dbReference>
<protein>
    <submittedName>
        <fullName evidence="1">Uncharacterized protein</fullName>
    </submittedName>
</protein>
<feature type="non-terminal residue" evidence="1">
    <location>
        <position position="64"/>
    </location>
</feature>
<dbReference type="EMBL" id="AFWV01000032">
    <property type="protein sequence ID" value="EGV15903.1"/>
    <property type="molecule type" value="Genomic_DNA"/>
</dbReference>
<dbReference type="Proteomes" id="UP000005459">
    <property type="component" value="Unassembled WGS sequence"/>
</dbReference>
<organism evidence="1 2">
    <name type="scientific">Thiocapsa marina 5811</name>
    <dbReference type="NCBI Taxonomy" id="768671"/>
    <lineage>
        <taxon>Bacteria</taxon>
        <taxon>Pseudomonadati</taxon>
        <taxon>Pseudomonadota</taxon>
        <taxon>Gammaproteobacteria</taxon>
        <taxon>Chromatiales</taxon>
        <taxon>Chromatiaceae</taxon>
        <taxon>Thiocapsa</taxon>
    </lineage>
</organism>
<dbReference type="AlphaFoldDB" id="F9UIS2"/>
<gene>
    <name evidence="1" type="ORF">ThimaDRAFT_4825</name>
</gene>
<dbReference type="STRING" id="768671.ThimaDRAFT_4825"/>
<sequence>MTKRNHRVLGRPVGIDLHVVTLLSVLILSAASAAQAVSWPDAAYNPRPAPDDWLLPLPCGGALA</sequence>
<accession>F9UIS2</accession>